<name>A0AAD1S942_PELCU</name>
<dbReference type="Proteomes" id="UP001295444">
    <property type="component" value="Chromosome 05"/>
</dbReference>
<evidence type="ECO:0000256" key="1">
    <source>
        <dbReference type="SAM" id="MobiDB-lite"/>
    </source>
</evidence>
<reference evidence="2" key="1">
    <citation type="submission" date="2022-03" db="EMBL/GenBank/DDBJ databases">
        <authorList>
            <person name="Alioto T."/>
            <person name="Alioto T."/>
            <person name="Gomez Garrido J."/>
        </authorList>
    </citation>
    <scope>NUCLEOTIDE SEQUENCE</scope>
</reference>
<proteinExistence type="predicted"/>
<dbReference type="EMBL" id="OW240916">
    <property type="protein sequence ID" value="CAH2293658.1"/>
    <property type="molecule type" value="Genomic_DNA"/>
</dbReference>
<evidence type="ECO:0000313" key="2">
    <source>
        <dbReference type="EMBL" id="CAH2293658.1"/>
    </source>
</evidence>
<gene>
    <name evidence="2" type="ORF">PECUL_23A024349</name>
</gene>
<sequence>MAVACRACRGPKAPPPPMAGELVETHTRPEVERVRAARGRTRSREGRREGGQGAQQLPRKSFPSDPRSLPVLTKGTAQAGSLRKVGEEQRHPKGGAKKNIKTIYINHIGCTKQHPST</sequence>
<keyword evidence="3" id="KW-1185">Reference proteome</keyword>
<organism evidence="2 3">
    <name type="scientific">Pelobates cultripes</name>
    <name type="common">Western spadefoot toad</name>
    <dbReference type="NCBI Taxonomy" id="61616"/>
    <lineage>
        <taxon>Eukaryota</taxon>
        <taxon>Metazoa</taxon>
        <taxon>Chordata</taxon>
        <taxon>Craniata</taxon>
        <taxon>Vertebrata</taxon>
        <taxon>Euteleostomi</taxon>
        <taxon>Amphibia</taxon>
        <taxon>Batrachia</taxon>
        <taxon>Anura</taxon>
        <taxon>Pelobatoidea</taxon>
        <taxon>Pelobatidae</taxon>
        <taxon>Pelobates</taxon>
    </lineage>
</organism>
<feature type="compositionally biased region" description="Basic and acidic residues" evidence="1">
    <location>
        <begin position="23"/>
        <end position="35"/>
    </location>
</feature>
<accession>A0AAD1S942</accession>
<dbReference type="AlphaFoldDB" id="A0AAD1S942"/>
<protein>
    <submittedName>
        <fullName evidence="2">Uncharacterized protein</fullName>
    </submittedName>
</protein>
<feature type="region of interest" description="Disordered" evidence="1">
    <location>
        <begin position="1"/>
        <end position="100"/>
    </location>
</feature>
<evidence type="ECO:0000313" key="3">
    <source>
        <dbReference type="Proteomes" id="UP001295444"/>
    </source>
</evidence>